<dbReference type="Gene3D" id="3.40.50.1820">
    <property type="entry name" value="alpha/beta hydrolase"/>
    <property type="match status" value="1"/>
</dbReference>
<gene>
    <name evidence="1" type="ORF">ELH03_13085</name>
</gene>
<organism evidence="1 2">
    <name type="scientific">Rhizobium beringeri</name>
    <dbReference type="NCBI Taxonomy" id="3019934"/>
    <lineage>
        <taxon>Bacteria</taxon>
        <taxon>Pseudomonadati</taxon>
        <taxon>Pseudomonadota</taxon>
        <taxon>Alphaproteobacteria</taxon>
        <taxon>Hyphomicrobiales</taxon>
        <taxon>Rhizobiaceae</taxon>
        <taxon>Rhizobium/Agrobacterium group</taxon>
        <taxon>Rhizobium</taxon>
    </lineage>
</organism>
<sequence>MKWRDGEAGQGAGEGVHDRWDNKLVASLERELGENYAVRYPHMPCEDNPRYAAWKATLVSEFAALEDGSILVGHSVGGTILTHVLAEQPPKVRPAGLFIIAAPFIGEGGWPSDDIDDGKDLSQRLPPGIPVHLYHGAADAEVPTAHVHLYAKAIPHAVVQTLEDRDHQLNNDLSEVARDIRSLG</sequence>
<dbReference type="RefSeq" id="WP_130766391.1">
    <property type="nucleotide sequence ID" value="NZ_SILG01000001.1"/>
</dbReference>
<dbReference type="EMBL" id="SILG01000001">
    <property type="protein sequence ID" value="TBE71613.1"/>
    <property type="molecule type" value="Genomic_DNA"/>
</dbReference>
<protein>
    <submittedName>
        <fullName evidence="1">Alpha/beta hydrolase</fullName>
    </submittedName>
</protein>
<comment type="caution">
    <text evidence="1">The sequence shown here is derived from an EMBL/GenBank/DDBJ whole genome shotgun (WGS) entry which is preliminary data.</text>
</comment>
<name>A0ABY1XVF0_9HYPH</name>
<dbReference type="Pfam" id="PF06821">
    <property type="entry name" value="Ser_hydrolase"/>
    <property type="match status" value="1"/>
</dbReference>
<evidence type="ECO:0000313" key="1">
    <source>
        <dbReference type="EMBL" id="TBE71613.1"/>
    </source>
</evidence>
<dbReference type="InterPro" id="IPR029058">
    <property type="entry name" value="AB_hydrolase_fold"/>
</dbReference>
<dbReference type="InterPro" id="IPR010662">
    <property type="entry name" value="RBBP9/YdeN"/>
</dbReference>
<dbReference type="SUPFAM" id="SSF53474">
    <property type="entry name" value="alpha/beta-Hydrolases"/>
    <property type="match status" value="1"/>
</dbReference>
<dbReference type="GO" id="GO:0016787">
    <property type="term" value="F:hydrolase activity"/>
    <property type="evidence" value="ECO:0007669"/>
    <property type="project" value="UniProtKB-KW"/>
</dbReference>
<accession>A0ABY1XVF0</accession>
<dbReference type="Proteomes" id="UP000291302">
    <property type="component" value="Unassembled WGS sequence"/>
</dbReference>
<evidence type="ECO:0000313" key="2">
    <source>
        <dbReference type="Proteomes" id="UP000291302"/>
    </source>
</evidence>
<keyword evidence="1" id="KW-0378">Hydrolase</keyword>
<proteinExistence type="predicted"/>
<keyword evidence="2" id="KW-1185">Reference proteome</keyword>
<reference evidence="1 2" key="1">
    <citation type="submission" date="2019-02" db="EMBL/GenBank/DDBJ databases">
        <title>The genomic architecture of introgression among sibling species of bacteria.</title>
        <authorList>
            <person name="Cavassim M.I.A."/>
            <person name="Moeskjaer S."/>
            <person name="Moslemi C."/>
            <person name="Fields B."/>
            <person name="Bachmann A."/>
            <person name="Vilhjalmsson B."/>
            <person name="Schierup M.H."/>
            <person name="Young J.P.W."/>
            <person name="Andersen S.U."/>
        </authorList>
    </citation>
    <scope>NUCLEOTIDE SEQUENCE [LARGE SCALE GENOMIC DNA]</scope>
    <source>
        <strain evidence="1 2">SM51</strain>
    </source>
</reference>